<dbReference type="GO" id="GO:0071973">
    <property type="term" value="P:bacterial-type flagellum-dependent cell motility"/>
    <property type="evidence" value="ECO:0007669"/>
    <property type="project" value="InterPro"/>
</dbReference>
<proteinExistence type="inferred from homology"/>
<keyword evidence="6" id="KW-0966">Cell projection</keyword>
<evidence type="ECO:0000256" key="1">
    <source>
        <dbReference type="ARBA" id="ARBA00004117"/>
    </source>
</evidence>
<comment type="caution">
    <text evidence="6">The sequence shown here is derived from an EMBL/GenBank/DDBJ whole genome shotgun (WGS) entry which is preliminary data.</text>
</comment>
<organism evidence="6 7">
    <name type="scientific">Limnohabitans radicicola</name>
    <dbReference type="NCBI Taxonomy" id="2771427"/>
    <lineage>
        <taxon>Bacteria</taxon>
        <taxon>Pseudomonadati</taxon>
        <taxon>Pseudomonadota</taxon>
        <taxon>Betaproteobacteria</taxon>
        <taxon>Burkholderiales</taxon>
        <taxon>Comamonadaceae</taxon>
        <taxon>Limnohabitans</taxon>
    </lineage>
</organism>
<evidence type="ECO:0000256" key="3">
    <source>
        <dbReference type="ARBA" id="ARBA00023143"/>
    </source>
</evidence>
<dbReference type="NCBIfam" id="TIGR00205">
    <property type="entry name" value="fliE"/>
    <property type="match status" value="1"/>
</dbReference>
<dbReference type="Proteomes" id="UP000647424">
    <property type="component" value="Unassembled WGS sequence"/>
</dbReference>
<protein>
    <recommendedName>
        <fullName evidence="4 5">Flagellar hook-basal body complex protein FliE</fullName>
    </recommendedName>
</protein>
<dbReference type="PANTHER" id="PTHR34653">
    <property type="match status" value="1"/>
</dbReference>
<dbReference type="HAMAP" id="MF_00724">
    <property type="entry name" value="FliE"/>
    <property type="match status" value="1"/>
</dbReference>
<dbReference type="AlphaFoldDB" id="A0A927FD92"/>
<dbReference type="InterPro" id="IPR001624">
    <property type="entry name" value="FliE"/>
</dbReference>
<dbReference type="GO" id="GO:0009425">
    <property type="term" value="C:bacterial-type flagellum basal body"/>
    <property type="evidence" value="ECO:0007669"/>
    <property type="project" value="UniProtKB-SubCell"/>
</dbReference>
<sequence>MIEKATSPANITAMLQTLRAHQAEASGLSGATEGLGQKPVGKTGFGELISNAIGNVNELQNADDKLQDAYDRGENVPLTDVVLSMQKSSLAFEATLQIRNKVLKAYEEILNMPV</sequence>
<comment type="similarity">
    <text evidence="2 4">Belongs to the FliE family.</text>
</comment>
<accession>A0A927FD92</accession>
<keyword evidence="6" id="KW-0969">Cilium</keyword>
<dbReference type="GO" id="GO:0003774">
    <property type="term" value="F:cytoskeletal motor activity"/>
    <property type="evidence" value="ECO:0007669"/>
    <property type="project" value="InterPro"/>
</dbReference>
<evidence type="ECO:0000313" key="6">
    <source>
        <dbReference type="EMBL" id="MBD8048976.1"/>
    </source>
</evidence>
<keyword evidence="7" id="KW-1185">Reference proteome</keyword>
<gene>
    <name evidence="4 6" type="primary">fliE</name>
    <name evidence="6" type="ORF">IC609_00350</name>
</gene>
<comment type="subcellular location">
    <subcellularLocation>
        <location evidence="1 4">Bacterial flagellum basal body</location>
    </subcellularLocation>
</comment>
<evidence type="ECO:0000256" key="4">
    <source>
        <dbReference type="HAMAP-Rule" id="MF_00724"/>
    </source>
</evidence>
<keyword evidence="6" id="KW-0282">Flagellum</keyword>
<dbReference type="PANTHER" id="PTHR34653:SF1">
    <property type="entry name" value="FLAGELLAR HOOK-BASAL BODY COMPLEX PROTEIN FLIE"/>
    <property type="match status" value="1"/>
</dbReference>
<evidence type="ECO:0000256" key="5">
    <source>
        <dbReference type="NCBIfam" id="TIGR00205"/>
    </source>
</evidence>
<dbReference type="EMBL" id="JACYFT010000001">
    <property type="protein sequence ID" value="MBD8048976.1"/>
    <property type="molecule type" value="Genomic_DNA"/>
</dbReference>
<name>A0A927FD92_9BURK</name>
<reference evidence="6" key="1">
    <citation type="submission" date="2020-09" db="EMBL/GenBank/DDBJ databases">
        <title>Genome seq and assembly of Limnohabitants sp.</title>
        <authorList>
            <person name="Chhetri G."/>
        </authorList>
    </citation>
    <scope>NUCLEOTIDE SEQUENCE</scope>
    <source>
        <strain evidence="6">JUR4</strain>
    </source>
</reference>
<keyword evidence="3 4" id="KW-0975">Bacterial flagellum</keyword>
<dbReference type="RefSeq" id="WP_191817487.1">
    <property type="nucleotide sequence ID" value="NZ_JACYFT010000001.1"/>
</dbReference>
<dbReference type="Pfam" id="PF02049">
    <property type="entry name" value="FliE"/>
    <property type="match status" value="1"/>
</dbReference>
<evidence type="ECO:0000313" key="7">
    <source>
        <dbReference type="Proteomes" id="UP000647424"/>
    </source>
</evidence>
<evidence type="ECO:0000256" key="2">
    <source>
        <dbReference type="ARBA" id="ARBA00009272"/>
    </source>
</evidence>
<dbReference type="GO" id="GO:0005198">
    <property type="term" value="F:structural molecule activity"/>
    <property type="evidence" value="ECO:0007669"/>
    <property type="project" value="UniProtKB-UniRule"/>
</dbReference>
<dbReference type="PRINTS" id="PR01006">
    <property type="entry name" value="FLGHOOKFLIE"/>
</dbReference>